<comment type="cofactor">
    <cofactor evidence="1">
        <name>Mg(2+)</name>
        <dbReference type="ChEBI" id="CHEBI:18420"/>
    </cofactor>
</comment>
<accession>A0A4R9K0X0</accession>
<keyword evidence="5" id="KW-0119">Carbohydrate metabolism</keyword>
<keyword evidence="3" id="KW-0479">Metal-binding</keyword>
<dbReference type="CDD" id="cd07505">
    <property type="entry name" value="HAD_BPGM-like"/>
    <property type="match status" value="1"/>
</dbReference>
<dbReference type="AlphaFoldDB" id="A0A4R9K0X0"/>
<evidence type="ECO:0000256" key="3">
    <source>
        <dbReference type="ARBA" id="ARBA00022723"/>
    </source>
</evidence>
<comment type="caution">
    <text evidence="6">The sequence shown here is derived from an EMBL/GenBank/DDBJ whole genome shotgun (WGS) entry which is preliminary data.</text>
</comment>
<dbReference type="Pfam" id="PF13419">
    <property type="entry name" value="HAD_2"/>
    <property type="match status" value="1"/>
</dbReference>
<dbReference type="SFLD" id="SFLDG01129">
    <property type="entry name" value="C1.5:_HAD__Beta-PGM__Phosphata"/>
    <property type="match status" value="1"/>
</dbReference>
<keyword evidence="4" id="KW-0460">Magnesium</keyword>
<dbReference type="SUPFAM" id="SSF56784">
    <property type="entry name" value="HAD-like"/>
    <property type="match status" value="1"/>
</dbReference>
<evidence type="ECO:0000256" key="2">
    <source>
        <dbReference type="ARBA" id="ARBA00006171"/>
    </source>
</evidence>
<evidence type="ECO:0000313" key="6">
    <source>
        <dbReference type="EMBL" id="TGL59322.1"/>
    </source>
</evidence>
<keyword evidence="7" id="KW-1185">Reference proteome</keyword>
<dbReference type="SFLD" id="SFLDG01135">
    <property type="entry name" value="C1.5.6:_HAD__Beta-PGM__Phospha"/>
    <property type="match status" value="1"/>
</dbReference>
<dbReference type="InterPro" id="IPR036412">
    <property type="entry name" value="HAD-like_sf"/>
</dbReference>
<dbReference type="InterPro" id="IPR023214">
    <property type="entry name" value="HAD_sf"/>
</dbReference>
<dbReference type="Gene3D" id="1.10.150.240">
    <property type="entry name" value="Putative phosphatase, domain 2"/>
    <property type="match status" value="1"/>
</dbReference>
<dbReference type="Gene3D" id="3.40.50.1000">
    <property type="entry name" value="HAD superfamily/HAD-like"/>
    <property type="match status" value="1"/>
</dbReference>
<name>A0A4R9K0X0_9LEPT</name>
<dbReference type="SFLD" id="SFLDS00003">
    <property type="entry name" value="Haloacid_Dehalogenase"/>
    <property type="match status" value="1"/>
</dbReference>
<dbReference type="NCBIfam" id="TIGR01509">
    <property type="entry name" value="HAD-SF-IA-v3"/>
    <property type="match status" value="1"/>
</dbReference>
<protein>
    <submittedName>
        <fullName evidence="6">HAD family phosphatase</fullName>
    </submittedName>
</protein>
<dbReference type="InterPro" id="IPR051600">
    <property type="entry name" value="Beta-PGM-like"/>
</dbReference>
<reference evidence="6" key="1">
    <citation type="journal article" date="2019" name="PLoS Negl. Trop. Dis.">
        <title>Revisiting the worldwide diversity of Leptospira species in the environment.</title>
        <authorList>
            <person name="Vincent A.T."/>
            <person name="Schiettekatte O."/>
            <person name="Bourhy P."/>
            <person name="Veyrier F.J."/>
            <person name="Picardeau M."/>
        </authorList>
    </citation>
    <scope>NUCLEOTIDE SEQUENCE [LARGE SCALE GENOMIC DNA]</scope>
    <source>
        <strain evidence="6">201702476</strain>
    </source>
</reference>
<dbReference type="PANTHER" id="PTHR46193:SF18">
    <property type="entry name" value="HEXITOL PHOSPHATASE B"/>
    <property type="match status" value="1"/>
</dbReference>
<dbReference type="InterPro" id="IPR006439">
    <property type="entry name" value="HAD-SF_hydro_IA"/>
</dbReference>
<evidence type="ECO:0000256" key="4">
    <source>
        <dbReference type="ARBA" id="ARBA00022842"/>
    </source>
</evidence>
<dbReference type="GO" id="GO:0046872">
    <property type="term" value="F:metal ion binding"/>
    <property type="evidence" value="ECO:0007669"/>
    <property type="project" value="UniProtKB-KW"/>
</dbReference>
<dbReference type="InterPro" id="IPR041492">
    <property type="entry name" value="HAD_2"/>
</dbReference>
<evidence type="ECO:0000256" key="1">
    <source>
        <dbReference type="ARBA" id="ARBA00001946"/>
    </source>
</evidence>
<dbReference type="Proteomes" id="UP000297693">
    <property type="component" value="Unassembled WGS sequence"/>
</dbReference>
<proteinExistence type="inferred from homology"/>
<dbReference type="InterPro" id="IPR023198">
    <property type="entry name" value="PGP-like_dom2"/>
</dbReference>
<dbReference type="EMBL" id="RQGD01000024">
    <property type="protein sequence ID" value="TGL59322.1"/>
    <property type="molecule type" value="Genomic_DNA"/>
</dbReference>
<evidence type="ECO:0000256" key="5">
    <source>
        <dbReference type="ARBA" id="ARBA00023277"/>
    </source>
</evidence>
<dbReference type="RefSeq" id="WP_135623511.1">
    <property type="nucleotide sequence ID" value="NZ_RQGD01000024.1"/>
</dbReference>
<dbReference type="PANTHER" id="PTHR46193">
    <property type="entry name" value="6-PHOSPHOGLUCONATE PHOSPHATASE"/>
    <property type="match status" value="1"/>
</dbReference>
<organism evidence="6 7">
    <name type="scientific">Leptospira ognonensis</name>
    <dbReference type="NCBI Taxonomy" id="2484945"/>
    <lineage>
        <taxon>Bacteria</taxon>
        <taxon>Pseudomonadati</taxon>
        <taxon>Spirochaetota</taxon>
        <taxon>Spirochaetia</taxon>
        <taxon>Leptospirales</taxon>
        <taxon>Leptospiraceae</taxon>
        <taxon>Leptospira</taxon>
    </lineage>
</organism>
<dbReference type="PRINTS" id="PR00413">
    <property type="entry name" value="HADHALOGNASE"/>
</dbReference>
<evidence type="ECO:0000313" key="7">
    <source>
        <dbReference type="Proteomes" id="UP000297693"/>
    </source>
</evidence>
<comment type="similarity">
    <text evidence="2">Belongs to the HAD-like hydrolase superfamily. CbbY/CbbZ/Gph/YieH family.</text>
</comment>
<gene>
    <name evidence="6" type="ORF">EHQ58_08735</name>
</gene>
<sequence>MKQQIRGVIFDMDGVVVNNHHFHFKAWMEFAHKYNFQLNESIYRTEFNGKTNSDLFKNIFGDISELQKENYSIEKEANYRKLYKDEMKPHIGLVDFLNHLKENHFKIALGTSAPKPNVDFTLDNLKLREYFDVIIDGSDVTKGKPDPEVYLKCSEKLFLSPEQCLVFEDSIAGLMSGRNAGCQIVGVATSHKREELAPIVNFIIDDFSDFKKIIDACF</sequence>
<dbReference type="OrthoDB" id="9797743at2"/>
<dbReference type="GO" id="GO:0003824">
    <property type="term" value="F:catalytic activity"/>
    <property type="evidence" value="ECO:0007669"/>
    <property type="project" value="UniProtKB-ARBA"/>
</dbReference>